<dbReference type="SUPFAM" id="SSF55347">
    <property type="entry name" value="Glyceraldehyde-3-phosphate dehydrogenase-like, C-terminal domain"/>
    <property type="match status" value="1"/>
</dbReference>
<evidence type="ECO:0000259" key="5">
    <source>
        <dbReference type="Pfam" id="PF22725"/>
    </source>
</evidence>
<dbReference type="InterPro" id="IPR014729">
    <property type="entry name" value="Rossmann-like_a/b/a_fold"/>
</dbReference>
<dbReference type="PANTHER" id="PTHR22604:SF105">
    <property type="entry name" value="TRANS-1,2-DIHYDROBENZENE-1,2-DIOL DEHYDROGENASE"/>
    <property type="match status" value="1"/>
</dbReference>
<dbReference type="InterPro" id="IPR050984">
    <property type="entry name" value="Gfo/Idh/MocA_domain"/>
</dbReference>
<dbReference type="GO" id="GO:0016491">
    <property type="term" value="F:oxidoreductase activity"/>
    <property type="evidence" value="ECO:0007669"/>
    <property type="project" value="UniProtKB-KW"/>
</dbReference>
<dbReference type="Pfam" id="PF01467">
    <property type="entry name" value="CTP_transf_like"/>
    <property type="match status" value="1"/>
</dbReference>
<evidence type="ECO:0000256" key="1">
    <source>
        <dbReference type="ARBA" id="ARBA00010928"/>
    </source>
</evidence>
<evidence type="ECO:0000259" key="4">
    <source>
        <dbReference type="Pfam" id="PF01467"/>
    </source>
</evidence>
<dbReference type="Pfam" id="PF22725">
    <property type="entry name" value="GFO_IDH_MocA_C3"/>
    <property type="match status" value="1"/>
</dbReference>
<protein>
    <submittedName>
        <fullName evidence="6">Glycerol-3-phosphate cytidylyltransferase</fullName>
        <ecNumber evidence="6">2.7.7.39</ecNumber>
    </submittedName>
</protein>
<dbReference type="GO" id="GO:0047348">
    <property type="term" value="F:glycerol-3-phosphate cytidylyltransferase activity"/>
    <property type="evidence" value="ECO:0007669"/>
    <property type="project" value="UniProtKB-EC"/>
</dbReference>
<dbReference type="SUPFAM" id="SSF51735">
    <property type="entry name" value="NAD(P)-binding Rossmann-fold domains"/>
    <property type="match status" value="1"/>
</dbReference>
<dbReference type="Gene3D" id="3.40.50.620">
    <property type="entry name" value="HUPs"/>
    <property type="match status" value="1"/>
</dbReference>
<evidence type="ECO:0000259" key="3">
    <source>
        <dbReference type="Pfam" id="PF01408"/>
    </source>
</evidence>
<comment type="similarity">
    <text evidence="1">Belongs to the Gfo/Idh/MocA family.</text>
</comment>
<dbReference type="EC" id="2.7.7.39" evidence="6"/>
<dbReference type="NCBIfam" id="TIGR00125">
    <property type="entry name" value="cyt_tran_rel"/>
    <property type="match status" value="1"/>
</dbReference>
<dbReference type="RefSeq" id="WP_005980606.1">
    <property type="nucleotide sequence ID" value="NZ_CABKNW010000005.1"/>
</dbReference>
<sequence length="449" mass="52119">MKKVITYGTFDLLHQGHINLLKRAKEYGDYLIVGVTTDSYDKTRGKLNVNDSIINRIENIKKTGYVDEIIIEEYEGQKVEDIQKYNIDTFIIGSDWKGKFDYLKEFCEVVYLERTKGISSTQIREDKNKILKIGIIGAGRIARRFVTESKYVSGVNVEGVMSRNIENSKKFAEKFELEFYTNNFEEFIEKVDAVYIATPHNTHYYYIKRSLENKKHVLCEKPITLSSKETNELYEITKEYKLVLLEAIKTAFCPGFEKLISIAKSGIIGEIKDVEACFTKLVEGEIRELSCKESGGSVTELASYPLLAIVKLLGKPENVKFYSYIDKEKKIDLYTKILLRYQNGVTPVAKVGLGVKSEGELIISGTKGYIYAPSPWWKTEYFELRFENFSKNRKYFYSFQGEGLRYEIAEFLTMINQNRQETYKLKISEIKIINEIINKFLRKNFKNKE</sequence>
<feature type="domain" description="Gfo/Idh/MocA-like oxidoreductase N-terminal" evidence="3">
    <location>
        <begin position="131"/>
        <end position="244"/>
    </location>
</feature>
<keyword evidence="6" id="KW-0808">Transferase</keyword>
<keyword evidence="2" id="KW-0560">Oxidoreductase</keyword>
<dbReference type="EMBL" id="LS483487">
    <property type="protein sequence ID" value="SQJ12393.1"/>
    <property type="molecule type" value="Genomic_DNA"/>
</dbReference>
<dbReference type="Gene3D" id="3.40.50.720">
    <property type="entry name" value="NAD(P)-binding Rossmann-like Domain"/>
    <property type="match status" value="1"/>
</dbReference>
<dbReference type="KEGG" id="ful:C4N20_04080"/>
<feature type="domain" description="GFO/IDH/MocA-like oxidoreductase" evidence="5">
    <location>
        <begin position="258"/>
        <end position="370"/>
    </location>
</feature>
<feature type="domain" description="Cytidyltransferase-like" evidence="4">
    <location>
        <begin position="5"/>
        <end position="125"/>
    </location>
</feature>
<dbReference type="PANTHER" id="PTHR22604">
    <property type="entry name" value="OXIDOREDUCTASES"/>
    <property type="match status" value="1"/>
</dbReference>
<dbReference type="InterPro" id="IPR000683">
    <property type="entry name" value="Gfo/Idh/MocA-like_OxRdtase_N"/>
</dbReference>
<dbReference type="AlphaFoldDB" id="A0AAX2JDQ6"/>
<evidence type="ECO:0000313" key="7">
    <source>
        <dbReference type="Proteomes" id="UP000249008"/>
    </source>
</evidence>
<reference evidence="6 7" key="1">
    <citation type="submission" date="2018-06" db="EMBL/GenBank/DDBJ databases">
        <authorList>
            <consortium name="Pathogen Informatics"/>
            <person name="Doyle S."/>
        </authorList>
    </citation>
    <scope>NUCLEOTIDE SEQUENCE [LARGE SCALE GENOMIC DNA]</scope>
    <source>
        <strain evidence="6 7">NCTC12112</strain>
    </source>
</reference>
<evidence type="ECO:0000313" key="6">
    <source>
        <dbReference type="EMBL" id="SQJ12393.1"/>
    </source>
</evidence>
<name>A0AAX2JDQ6_9FUSO</name>
<accession>A0AAX2JDQ6</accession>
<dbReference type="InterPro" id="IPR036291">
    <property type="entry name" value="NAD(P)-bd_dom_sf"/>
</dbReference>
<dbReference type="InterPro" id="IPR055170">
    <property type="entry name" value="GFO_IDH_MocA-like_dom"/>
</dbReference>
<dbReference type="Gene3D" id="3.30.360.10">
    <property type="entry name" value="Dihydrodipicolinate Reductase, domain 2"/>
    <property type="match status" value="1"/>
</dbReference>
<dbReference type="Pfam" id="PF01408">
    <property type="entry name" value="GFO_IDH_MocA"/>
    <property type="match status" value="1"/>
</dbReference>
<dbReference type="SUPFAM" id="SSF52374">
    <property type="entry name" value="Nucleotidylyl transferase"/>
    <property type="match status" value="1"/>
</dbReference>
<organism evidence="6 7">
    <name type="scientific">Fusobacterium ulcerans</name>
    <dbReference type="NCBI Taxonomy" id="861"/>
    <lineage>
        <taxon>Bacteria</taxon>
        <taxon>Fusobacteriati</taxon>
        <taxon>Fusobacteriota</taxon>
        <taxon>Fusobacteriia</taxon>
        <taxon>Fusobacteriales</taxon>
        <taxon>Fusobacteriaceae</taxon>
        <taxon>Fusobacterium</taxon>
    </lineage>
</organism>
<proteinExistence type="inferred from homology"/>
<dbReference type="InterPro" id="IPR004821">
    <property type="entry name" value="Cyt_trans-like"/>
</dbReference>
<dbReference type="Proteomes" id="UP000249008">
    <property type="component" value="Chromosome 1"/>
</dbReference>
<dbReference type="GeneID" id="78453975"/>
<dbReference type="GO" id="GO:0000166">
    <property type="term" value="F:nucleotide binding"/>
    <property type="evidence" value="ECO:0007669"/>
    <property type="project" value="InterPro"/>
</dbReference>
<gene>
    <name evidence="6" type="primary">tagD</name>
    <name evidence="6" type="ORF">NCTC12112_02699</name>
</gene>
<keyword evidence="6" id="KW-0548">Nucleotidyltransferase</keyword>
<evidence type="ECO:0000256" key="2">
    <source>
        <dbReference type="ARBA" id="ARBA00023002"/>
    </source>
</evidence>